<dbReference type="Proteomes" id="UP000029964">
    <property type="component" value="Unassembled WGS sequence"/>
</dbReference>
<comment type="caution">
    <text evidence="2">The sequence shown here is derived from an EMBL/GenBank/DDBJ whole genome shotgun (WGS) entry which is preliminary data.</text>
</comment>
<evidence type="ECO:0000313" key="2">
    <source>
        <dbReference type="EMBL" id="KFH48674.1"/>
    </source>
</evidence>
<evidence type="ECO:0008006" key="4">
    <source>
        <dbReference type="Google" id="ProtNLM"/>
    </source>
</evidence>
<dbReference type="HOGENOM" id="CLU_2360666_0_0_1"/>
<protein>
    <recommendedName>
        <fullName evidence="4">Cysteine-rich transmembrane CYSTM domain-containing protein</fullName>
    </recommendedName>
</protein>
<dbReference type="EMBL" id="JPKY01000002">
    <property type="protein sequence ID" value="KFH48674.1"/>
    <property type="molecule type" value="Genomic_DNA"/>
</dbReference>
<proteinExistence type="predicted"/>
<organism evidence="2 3">
    <name type="scientific">Hapsidospora chrysogenum (strain ATCC 11550 / CBS 779.69 / DSM 880 / IAM 14645 / JCM 23072 / IMI 49137)</name>
    <name type="common">Acremonium chrysogenum</name>
    <dbReference type="NCBI Taxonomy" id="857340"/>
    <lineage>
        <taxon>Eukaryota</taxon>
        <taxon>Fungi</taxon>
        <taxon>Dikarya</taxon>
        <taxon>Ascomycota</taxon>
        <taxon>Pezizomycotina</taxon>
        <taxon>Sordariomycetes</taxon>
        <taxon>Hypocreomycetidae</taxon>
        <taxon>Hypocreales</taxon>
        <taxon>Bionectriaceae</taxon>
        <taxon>Hapsidospora</taxon>
    </lineage>
</organism>
<keyword evidence="3" id="KW-1185">Reference proteome</keyword>
<sequence length="102" mass="11325">MADYQYQQQGPPQGYYPQQGPPQGYQGYPPQQGHYPPPQQPMQYAPPAPEEKKDDGKGCLYGWQVPDMARLPMRIMLTWRTASPRSAAAGSAERLASAAWSA</sequence>
<dbReference type="AlphaFoldDB" id="A0A086TH42"/>
<evidence type="ECO:0000313" key="3">
    <source>
        <dbReference type="Proteomes" id="UP000029964"/>
    </source>
</evidence>
<feature type="compositionally biased region" description="Pro residues" evidence="1">
    <location>
        <begin position="35"/>
        <end position="48"/>
    </location>
</feature>
<name>A0A086TH42_HAPC1</name>
<gene>
    <name evidence="2" type="ORF">ACRE_003650</name>
</gene>
<feature type="compositionally biased region" description="Low complexity" evidence="1">
    <location>
        <begin position="1"/>
        <end position="34"/>
    </location>
</feature>
<accession>A0A086TH42</accession>
<feature type="region of interest" description="Disordered" evidence="1">
    <location>
        <begin position="1"/>
        <end position="59"/>
    </location>
</feature>
<evidence type="ECO:0000256" key="1">
    <source>
        <dbReference type="SAM" id="MobiDB-lite"/>
    </source>
</evidence>
<reference evidence="3" key="1">
    <citation type="journal article" date="2014" name="Genome Announc.">
        <title>Genome sequence and annotation of Acremonium chrysogenum, producer of the beta-lactam antibiotic cephalosporin C.</title>
        <authorList>
            <person name="Terfehr D."/>
            <person name="Dahlmann T.A."/>
            <person name="Specht T."/>
            <person name="Zadra I."/>
            <person name="Kuernsteiner H."/>
            <person name="Kueck U."/>
        </authorList>
    </citation>
    <scope>NUCLEOTIDE SEQUENCE [LARGE SCALE GENOMIC DNA]</scope>
    <source>
        <strain evidence="3">ATCC 11550 / CBS 779.69 / DSM 880 / IAM 14645 / JCM 23072 / IMI 49137</strain>
    </source>
</reference>